<dbReference type="GO" id="GO:0003887">
    <property type="term" value="F:DNA-directed DNA polymerase activity"/>
    <property type="evidence" value="ECO:0007669"/>
    <property type="project" value="UniProtKB-KW"/>
</dbReference>
<keyword evidence="3" id="KW-0548">Nucleotidyltransferase</keyword>
<dbReference type="Gene3D" id="3.20.20.140">
    <property type="entry name" value="Metal-dependent hydrolases"/>
    <property type="match status" value="1"/>
</dbReference>
<dbReference type="Pfam" id="PF14579">
    <property type="entry name" value="HHH_6"/>
    <property type="match status" value="1"/>
</dbReference>
<comment type="catalytic activity">
    <reaction evidence="6">
        <text>DNA(n) + a 2'-deoxyribonucleoside 5'-triphosphate = DNA(n+1) + diphosphate</text>
        <dbReference type="Rhea" id="RHEA:22508"/>
        <dbReference type="Rhea" id="RHEA-COMP:17339"/>
        <dbReference type="Rhea" id="RHEA-COMP:17340"/>
        <dbReference type="ChEBI" id="CHEBI:33019"/>
        <dbReference type="ChEBI" id="CHEBI:61560"/>
        <dbReference type="ChEBI" id="CHEBI:173112"/>
        <dbReference type="EC" id="2.7.7.7"/>
    </reaction>
</comment>
<reference evidence="8" key="1">
    <citation type="journal article" date="2015" name="Nature">
        <title>Complex archaea that bridge the gap between prokaryotes and eukaryotes.</title>
        <authorList>
            <person name="Spang A."/>
            <person name="Saw J.H."/>
            <person name="Jorgensen S.L."/>
            <person name="Zaremba-Niedzwiedzka K."/>
            <person name="Martijn J."/>
            <person name="Lind A.E."/>
            <person name="van Eijk R."/>
            <person name="Schleper C."/>
            <person name="Guy L."/>
            <person name="Ettema T.J."/>
        </authorList>
    </citation>
    <scope>NUCLEOTIDE SEQUENCE</scope>
</reference>
<proteinExistence type="predicted"/>
<dbReference type="NCBIfam" id="TIGR00594">
    <property type="entry name" value="polc"/>
    <property type="match status" value="1"/>
</dbReference>
<comment type="caution">
    <text evidence="8">The sequence shown here is derived from an EMBL/GenBank/DDBJ whole genome shotgun (WGS) entry which is preliminary data.</text>
</comment>
<protein>
    <recommendedName>
        <fullName evidence="1">DNA-directed DNA polymerase</fullName>
        <ecNumber evidence="1">2.7.7.7</ecNumber>
    </recommendedName>
</protein>
<dbReference type="InterPro" id="IPR029460">
    <property type="entry name" value="DNAPol_HHH"/>
</dbReference>
<dbReference type="Pfam" id="PF17657">
    <property type="entry name" value="DNA_pol3_finger"/>
    <property type="match status" value="1"/>
</dbReference>
<dbReference type="InterPro" id="IPR004013">
    <property type="entry name" value="PHP_dom"/>
</dbReference>
<evidence type="ECO:0000313" key="8">
    <source>
        <dbReference type="EMBL" id="KKN52014.1"/>
    </source>
</evidence>
<evidence type="ECO:0000256" key="6">
    <source>
        <dbReference type="ARBA" id="ARBA00049244"/>
    </source>
</evidence>
<evidence type="ECO:0000256" key="1">
    <source>
        <dbReference type="ARBA" id="ARBA00012417"/>
    </source>
</evidence>
<dbReference type="InterPro" id="IPR016195">
    <property type="entry name" value="Pol/histidinol_Pase-like"/>
</dbReference>
<evidence type="ECO:0000256" key="3">
    <source>
        <dbReference type="ARBA" id="ARBA00022695"/>
    </source>
</evidence>
<dbReference type="CDD" id="cd04485">
    <property type="entry name" value="DnaE_OBF"/>
    <property type="match status" value="1"/>
</dbReference>
<dbReference type="Pfam" id="PF02811">
    <property type="entry name" value="PHP"/>
    <property type="match status" value="1"/>
</dbReference>
<name>A0A0F9RAU1_9ZZZZ</name>
<evidence type="ECO:0000256" key="4">
    <source>
        <dbReference type="ARBA" id="ARBA00022705"/>
    </source>
</evidence>
<dbReference type="InterPro" id="IPR040982">
    <property type="entry name" value="DNA_pol3_finger"/>
</dbReference>
<dbReference type="EMBL" id="LAZR01001038">
    <property type="protein sequence ID" value="KKN52014.1"/>
    <property type="molecule type" value="Genomic_DNA"/>
</dbReference>
<gene>
    <name evidence="8" type="ORF">LCGC14_0616660</name>
</gene>
<keyword evidence="5" id="KW-0239">DNA-directed DNA polymerase</keyword>
<dbReference type="SMART" id="SM00481">
    <property type="entry name" value="POLIIIAc"/>
    <property type="match status" value="1"/>
</dbReference>
<dbReference type="Gene3D" id="1.10.150.870">
    <property type="match status" value="1"/>
</dbReference>
<dbReference type="Pfam" id="PF07733">
    <property type="entry name" value="DNA_pol3_alpha"/>
    <property type="match status" value="1"/>
</dbReference>
<evidence type="ECO:0000256" key="2">
    <source>
        <dbReference type="ARBA" id="ARBA00022679"/>
    </source>
</evidence>
<dbReference type="InterPro" id="IPR004805">
    <property type="entry name" value="DnaE2/DnaE/PolC"/>
</dbReference>
<keyword evidence="2" id="KW-0808">Transferase</keyword>
<dbReference type="InterPro" id="IPR011708">
    <property type="entry name" value="DNA_pol3_alpha_NTPase_dom"/>
</dbReference>
<evidence type="ECO:0000259" key="7">
    <source>
        <dbReference type="SMART" id="SM00481"/>
    </source>
</evidence>
<keyword evidence="4" id="KW-0235">DNA replication</keyword>
<accession>A0A0F9RAU1</accession>
<dbReference type="EC" id="2.7.7.7" evidence="1"/>
<dbReference type="InterPro" id="IPR003141">
    <property type="entry name" value="Pol/His_phosphatase_N"/>
</dbReference>
<dbReference type="GO" id="GO:0006260">
    <property type="term" value="P:DNA replication"/>
    <property type="evidence" value="ECO:0007669"/>
    <property type="project" value="UniProtKB-KW"/>
</dbReference>
<evidence type="ECO:0000256" key="5">
    <source>
        <dbReference type="ARBA" id="ARBA00022932"/>
    </source>
</evidence>
<dbReference type="AlphaFoldDB" id="A0A0F9RAU1"/>
<organism evidence="8">
    <name type="scientific">marine sediment metagenome</name>
    <dbReference type="NCBI Taxonomy" id="412755"/>
    <lineage>
        <taxon>unclassified sequences</taxon>
        <taxon>metagenomes</taxon>
        <taxon>ecological metagenomes</taxon>
    </lineage>
</organism>
<sequence length="1100" mass="126077">MKFCHLHLHSSYSILDGVANPEEYVERAKEVGMSSLALTDHGNMSGILRFSKACKEKGVQPVIGCEFYLNNRIGEFIPKGEKNPNSHVVILAKNKRGYKGMLEMNYDSFVNGFYYRARISREFLFEHSRDTVCLTACMGGEIPQLISKGERKAAERLLLEYKEVFGDDLYGELEFNEIEAQKKVTWGMYELCKKNKVKFVLTGDCHYLNPKDVKIQDMLLMINTKKTVSSKDPFRFEARSLYFHSAEDYLNLNEDFGFNLPVKAVEEAIARTEEVADKCKFDDIGGSGKFPVFLDADGIAVNADSVLSEKCYSGLGKIIESAPLSKGYDLATYQSRMKHELKVISNRGFSDYFLIIEDIIRFCEKENIAIGAGRGSAAGSLVSYCLGITRVDPIQHKLLFERFLNEVRMATPDIDLDFESGRKDKIEEYLKAKYGEDHVAHIITFNNFRQKGALRSVARVLEKSNDDEFKTIIKKIEDDPPNVPVGTYSIGQQMKIGEWTSREKEYMKKNKTLFGVAGKLVGRINHVGQHAAGVAITAEKLSEYIPVYKIKGSIVTGFTEGKDGKELSECGVLKIDILGLDQVTMLKQAKELADPSSKKELDLDSIDLEDPELFKSLREEPSNGIFQLESESIDAFTKRIEPRCFEDVVAINALHRPAVMNAGEHERYLKRKKKAFKWEEEHGKPYKYETEVGKILSSTYGVIAYQEQFMMILHKLGNFSLDEADKARKTFEMRGKKGEEELDKVVDRFRKAATLKGYDDKYVDSLIDALEKFSEYGFNRSHSVSYSVVTMQTLYMRRYHPLCFYTALLNNTKNEEVMHSNFRKENKVKKYIYYMKKKGIGILSMDINESKTIWFPQNGSIRPPLTLVKGIGSSFSKAIRVLGPYSSFSDFCLKELKIRSNSACVLNLINVGAFDRFGYHKRALFNFYSEWSKIKSKYKHAKEEKTLPIIKSLWRDYKNDGEYTFVELKCLEKSLIRFNILYRYPDEVKRKIDYLVKNEKIISFVEADSVSRGFCIEIISSKLHIDKNDKEMKFLTVLDHEGNKLEAIAFSGEYRKSKEQLERKNYEDNFYVVYGHLNPRGELVIDSKGTRKIFTSLESL</sequence>
<dbReference type="SUPFAM" id="SSF89550">
    <property type="entry name" value="PHP domain-like"/>
    <property type="match status" value="1"/>
</dbReference>
<feature type="domain" description="Polymerase/histidinol phosphatase N-terminal" evidence="7">
    <location>
        <begin position="4"/>
        <end position="71"/>
    </location>
</feature>
<dbReference type="PANTHER" id="PTHR32294">
    <property type="entry name" value="DNA POLYMERASE III SUBUNIT ALPHA"/>
    <property type="match status" value="1"/>
</dbReference>
<dbReference type="GO" id="GO:0008408">
    <property type="term" value="F:3'-5' exonuclease activity"/>
    <property type="evidence" value="ECO:0007669"/>
    <property type="project" value="InterPro"/>
</dbReference>